<gene>
    <name evidence="1" type="ORF">NP493_312g08007</name>
</gene>
<evidence type="ECO:0000313" key="1">
    <source>
        <dbReference type="EMBL" id="KAK2183468.1"/>
    </source>
</evidence>
<sequence>MVHIMSGFHRIMGRPLLDQQNHWSQDVKEIESALLCIRKGLKYHLNFLLDNITKYIEIFDEKLQALMESDIPSDVEVNHVQSILDEYKHLRELALENQRLLSSPV</sequence>
<comment type="caution">
    <text evidence="1">The sequence shown here is derived from an EMBL/GenBank/DDBJ whole genome shotgun (WGS) entry which is preliminary data.</text>
</comment>
<accession>A0AAD9L4Z3</accession>
<dbReference type="EMBL" id="JAODUO010000311">
    <property type="protein sequence ID" value="KAK2183468.1"/>
    <property type="molecule type" value="Genomic_DNA"/>
</dbReference>
<evidence type="ECO:0000313" key="2">
    <source>
        <dbReference type="Proteomes" id="UP001209878"/>
    </source>
</evidence>
<protein>
    <submittedName>
        <fullName evidence="1">Uncharacterized protein</fullName>
    </submittedName>
</protein>
<dbReference type="AlphaFoldDB" id="A0AAD9L4Z3"/>
<organism evidence="1 2">
    <name type="scientific">Ridgeia piscesae</name>
    <name type="common">Tubeworm</name>
    <dbReference type="NCBI Taxonomy" id="27915"/>
    <lineage>
        <taxon>Eukaryota</taxon>
        <taxon>Metazoa</taxon>
        <taxon>Spiralia</taxon>
        <taxon>Lophotrochozoa</taxon>
        <taxon>Annelida</taxon>
        <taxon>Polychaeta</taxon>
        <taxon>Sedentaria</taxon>
        <taxon>Canalipalpata</taxon>
        <taxon>Sabellida</taxon>
        <taxon>Siboglinidae</taxon>
        <taxon>Ridgeia</taxon>
    </lineage>
</organism>
<dbReference type="Proteomes" id="UP001209878">
    <property type="component" value="Unassembled WGS sequence"/>
</dbReference>
<reference evidence="1" key="1">
    <citation type="journal article" date="2023" name="Mol. Biol. Evol.">
        <title>Third-Generation Sequencing Reveals the Adaptive Role of the Epigenome in Three Deep-Sea Polychaetes.</title>
        <authorList>
            <person name="Perez M."/>
            <person name="Aroh O."/>
            <person name="Sun Y."/>
            <person name="Lan Y."/>
            <person name="Juniper S.K."/>
            <person name="Young C.R."/>
            <person name="Angers B."/>
            <person name="Qian P.Y."/>
        </authorList>
    </citation>
    <scope>NUCLEOTIDE SEQUENCE</scope>
    <source>
        <strain evidence="1">R07B-5</strain>
    </source>
</reference>
<proteinExistence type="predicted"/>
<name>A0AAD9L4Z3_RIDPI</name>
<keyword evidence="2" id="KW-1185">Reference proteome</keyword>